<dbReference type="KEGG" id="dpp:DICPUDRAFT_151079"/>
<evidence type="ECO:0000313" key="2">
    <source>
        <dbReference type="Proteomes" id="UP000001064"/>
    </source>
</evidence>
<dbReference type="RefSeq" id="XP_003287020.1">
    <property type="nucleotide sequence ID" value="XM_003286972.1"/>
</dbReference>
<dbReference type="AlphaFoldDB" id="F0ZHY2"/>
<dbReference type="Proteomes" id="UP000001064">
    <property type="component" value="Unassembled WGS sequence"/>
</dbReference>
<dbReference type="OrthoDB" id="9996331at2759"/>
<dbReference type="Gene3D" id="3.30.420.10">
    <property type="entry name" value="Ribonuclease H-like superfamily/Ribonuclease H"/>
    <property type="match status" value="1"/>
</dbReference>
<dbReference type="InterPro" id="IPR036397">
    <property type="entry name" value="RNaseH_sf"/>
</dbReference>
<gene>
    <name evidence="1" type="ORF">DICPUDRAFT_151079</name>
</gene>
<protein>
    <recommendedName>
        <fullName evidence="3">Tc1-like transposase DDE domain-containing protein</fullName>
    </recommendedName>
</protein>
<accession>F0ZHY2</accession>
<dbReference type="GO" id="GO:0003676">
    <property type="term" value="F:nucleic acid binding"/>
    <property type="evidence" value="ECO:0007669"/>
    <property type="project" value="InterPro"/>
</dbReference>
<proteinExistence type="predicted"/>
<sequence length="80" mass="9404">MVQFYPLPPYSLDIDIIKNLWSIINKRVSKKMFRNPSQDQVQVCQDAFHSKEKSIIKSLYESLPDRMDAILKAYGGYTKY</sequence>
<organism evidence="1 2">
    <name type="scientific">Dictyostelium purpureum</name>
    <name type="common">Slime mold</name>
    <dbReference type="NCBI Taxonomy" id="5786"/>
    <lineage>
        <taxon>Eukaryota</taxon>
        <taxon>Amoebozoa</taxon>
        <taxon>Evosea</taxon>
        <taxon>Eumycetozoa</taxon>
        <taxon>Dictyostelia</taxon>
        <taxon>Dictyosteliales</taxon>
        <taxon>Dictyosteliaceae</taxon>
        <taxon>Dictyostelium</taxon>
    </lineage>
</organism>
<dbReference type="EMBL" id="GL871026">
    <property type="protein sequence ID" value="EGC36448.1"/>
    <property type="molecule type" value="Genomic_DNA"/>
</dbReference>
<reference evidence="2" key="1">
    <citation type="journal article" date="2011" name="Genome Biol.">
        <title>Comparative genomics of the social amoebae Dictyostelium discoideum and Dictyostelium purpureum.</title>
        <authorList>
            <consortium name="US DOE Joint Genome Institute (JGI-PGF)"/>
            <person name="Sucgang R."/>
            <person name="Kuo A."/>
            <person name="Tian X."/>
            <person name="Salerno W."/>
            <person name="Parikh A."/>
            <person name="Feasley C.L."/>
            <person name="Dalin E."/>
            <person name="Tu H."/>
            <person name="Huang E."/>
            <person name="Barry K."/>
            <person name="Lindquist E."/>
            <person name="Shapiro H."/>
            <person name="Bruce D."/>
            <person name="Schmutz J."/>
            <person name="Salamov A."/>
            <person name="Fey P."/>
            <person name="Gaudet P."/>
            <person name="Anjard C."/>
            <person name="Babu M.M."/>
            <person name="Basu S."/>
            <person name="Bushmanova Y."/>
            <person name="van der Wel H."/>
            <person name="Katoh-Kurasawa M."/>
            <person name="Dinh C."/>
            <person name="Coutinho P.M."/>
            <person name="Saito T."/>
            <person name="Elias M."/>
            <person name="Schaap P."/>
            <person name="Kay R.R."/>
            <person name="Henrissat B."/>
            <person name="Eichinger L."/>
            <person name="Rivero F."/>
            <person name="Putnam N.H."/>
            <person name="West C.M."/>
            <person name="Loomis W.F."/>
            <person name="Chisholm R.L."/>
            <person name="Shaulsky G."/>
            <person name="Strassmann J.E."/>
            <person name="Queller D.C."/>
            <person name="Kuspa A."/>
            <person name="Grigoriev I.V."/>
        </authorList>
    </citation>
    <scope>NUCLEOTIDE SEQUENCE [LARGE SCALE GENOMIC DNA]</scope>
    <source>
        <strain evidence="2">QSDP1</strain>
    </source>
</reference>
<dbReference type="VEuPathDB" id="AmoebaDB:DICPUDRAFT_151079"/>
<evidence type="ECO:0000313" key="1">
    <source>
        <dbReference type="EMBL" id="EGC36448.1"/>
    </source>
</evidence>
<dbReference type="InParanoid" id="F0ZHY2"/>
<evidence type="ECO:0008006" key="3">
    <source>
        <dbReference type="Google" id="ProtNLM"/>
    </source>
</evidence>
<dbReference type="GeneID" id="10500588"/>
<name>F0ZHY2_DICPU</name>
<keyword evidence="2" id="KW-1185">Reference proteome</keyword>